<name>A0A4P7NUI0_PYROR</name>
<reference evidence="2 3" key="1">
    <citation type="journal article" date="2019" name="Mol. Biol. Evol.">
        <title>Blast fungal genomes show frequent chromosomal changes, gene gains and losses, and effector gene turnover.</title>
        <authorList>
            <person name="Gomez Luciano L.B."/>
            <person name="Jason Tsai I."/>
            <person name="Chuma I."/>
            <person name="Tosa Y."/>
            <person name="Chen Y.H."/>
            <person name="Li J.Y."/>
            <person name="Li M.Y."/>
            <person name="Jade Lu M.Y."/>
            <person name="Nakayashiki H."/>
            <person name="Li W.H."/>
        </authorList>
    </citation>
    <scope>NUCLEOTIDE SEQUENCE [LARGE SCALE GENOMIC DNA]</scope>
    <source>
        <strain evidence="2">MZ5-1-6</strain>
    </source>
</reference>
<evidence type="ECO:0000313" key="2">
    <source>
        <dbReference type="EMBL" id="QBZ66131.1"/>
    </source>
</evidence>
<protein>
    <submittedName>
        <fullName evidence="2">Uncharacterized protein</fullName>
    </submittedName>
</protein>
<proteinExistence type="predicted"/>
<feature type="non-terminal residue" evidence="2">
    <location>
        <position position="65"/>
    </location>
</feature>
<dbReference type="EMBL" id="CP034210">
    <property type="protein sequence ID" value="QBZ66131.1"/>
    <property type="molecule type" value="Genomic_DNA"/>
</dbReference>
<gene>
    <name evidence="2" type="ORF">PoMZ_13102</name>
</gene>
<organism evidence="2 3">
    <name type="scientific">Pyricularia oryzae</name>
    <name type="common">Rice blast fungus</name>
    <name type="synonym">Magnaporthe oryzae</name>
    <dbReference type="NCBI Taxonomy" id="318829"/>
    <lineage>
        <taxon>Eukaryota</taxon>
        <taxon>Fungi</taxon>
        <taxon>Dikarya</taxon>
        <taxon>Ascomycota</taxon>
        <taxon>Pezizomycotina</taxon>
        <taxon>Sordariomycetes</taxon>
        <taxon>Sordariomycetidae</taxon>
        <taxon>Magnaporthales</taxon>
        <taxon>Pyriculariaceae</taxon>
        <taxon>Pyricularia</taxon>
    </lineage>
</organism>
<sequence>MTWHQAAGPTRKAKRDAILLEAIRNLADTTQTRGPAERSCASGSEPGTELDKTILLPLQLATNIH</sequence>
<dbReference type="AlphaFoldDB" id="A0A4P7NUI0"/>
<evidence type="ECO:0000256" key="1">
    <source>
        <dbReference type="SAM" id="MobiDB-lite"/>
    </source>
</evidence>
<evidence type="ECO:0000313" key="3">
    <source>
        <dbReference type="Proteomes" id="UP000294847"/>
    </source>
</evidence>
<accession>A0A4P7NUI0</accession>
<dbReference type="Proteomes" id="UP000294847">
    <property type="component" value="Chromosome 7"/>
</dbReference>
<feature type="region of interest" description="Disordered" evidence="1">
    <location>
        <begin position="28"/>
        <end position="48"/>
    </location>
</feature>